<evidence type="ECO:0000313" key="3">
    <source>
        <dbReference type="Proteomes" id="UP000825935"/>
    </source>
</evidence>
<name>A0A8T2QSU7_CERRI</name>
<keyword evidence="1" id="KW-0472">Membrane</keyword>
<gene>
    <name evidence="2" type="ORF">KP509_32G016900</name>
</gene>
<dbReference type="Proteomes" id="UP000825935">
    <property type="component" value="Chromosome 32"/>
</dbReference>
<keyword evidence="1" id="KW-1133">Transmembrane helix</keyword>
<sequence>MNLLVLNPSVSISAHMRCVGVCLNLIIQIDISFEFDQLRRRWILEIHMFRTACKVDSVIVILHQDPKCFPHNMNLSVLNPSVSISAHMRCGSIVSIWYFRLIFLLSLISSGGSGYLRSTCFGLLARWM</sequence>
<protein>
    <submittedName>
        <fullName evidence="2">Uncharacterized protein</fullName>
    </submittedName>
</protein>
<organism evidence="2 3">
    <name type="scientific">Ceratopteris richardii</name>
    <name type="common">Triangle waterfern</name>
    <dbReference type="NCBI Taxonomy" id="49495"/>
    <lineage>
        <taxon>Eukaryota</taxon>
        <taxon>Viridiplantae</taxon>
        <taxon>Streptophyta</taxon>
        <taxon>Embryophyta</taxon>
        <taxon>Tracheophyta</taxon>
        <taxon>Polypodiopsida</taxon>
        <taxon>Polypodiidae</taxon>
        <taxon>Polypodiales</taxon>
        <taxon>Pteridineae</taxon>
        <taxon>Pteridaceae</taxon>
        <taxon>Parkerioideae</taxon>
        <taxon>Ceratopteris</taxon>
    </lineage>
</organism>
<evidence type="ECO:0000256" key="1">
    <source>
        <dbReference type="SAM" id="Phobius"/>
    </source>
</evidence>
<keyword evidence="3" id="KW-1185">Reference proteome</keyword>
<accession>A0A8T2QSU7</accession>
<proteinExistence type="predicted"/>
<reference evidence="2" key="1">
    <citation type="submission" date="2021-08" db="EMBL/GenBank/DDBJ databases">
        <title>WGS assembly of Ceratopteris richardii.</title>
        <authorList>
            <person name="Marchant D.B."/>
            <person name="Chen G."/>
            <person name="Jenkins J."/>
            <person name="Shu S."/>
            <person name="Leebens-Mack J."/>
            <person name="Grimwood J."/>
            <person name="Schmutz J."/>
            <person name="Soltis P."/>
            <person name="Soltis D."/>
            <person name="Chen Z.-H."/>
        </authorList>
    </citation>
    <scope>NUCLEOTIDE SEQUENCE</scope>
    <source>
        <strain evidence="2">Whitten #5841</strain>
        <tissue evidence="2">Leaf</tissue>
    </source>
</reference>
<dbReference type="EMBL" id="CM035437">
    <property type="protein sequence ID" value="KAH7286664.1"/>
    <property type="molecule type" value="Genomic_DNA"/>
</dbReference>
<evidence type="ECO:0000313" key="2">
    <source>
        <dbReference type="EMBL" id="KAH7286664.1"/>
    </source>
</evidence>
<dbReference type="AlphaFoldDB" id="A0A8T2QSU7"/>
<comment type="caution">
    <text evidence="2">The sequence shown here is derived from an EMBL/GenBank/DDBJ whole genome shotgun (WGS) entry which is preliminary data.</text>
</comment>
<feature type="transmembrane region" description="Helical" evidence="1">
    <location>
        <begin position="97"/>
        <end position="116"/>
    </location>
</feature>
<keyword evidence="1" id="KW-0812">Transmembrane</keyword>